<evidence type="ECO:0000313" key="3">
    <source>
        <dbReference type="Proteomes" id="UP000762253"/>
    </source>
</evidence>
<protein>
    <submittedName>
        <fullName evidence="2">GNAT family N-acetyltransferase</fullName>
    </submittedName>
</protein>
<accession>A0ABX1M947</accession>
<dbReference type="CDD" id="cd04301">
    <property type="entry name" value="NAT_SF"/>
    <property type="match status" value="1"/>
</dbReference>
<proteinExistence type="predicted"/>
<organism evidence="2 3">
    <name type="scientific">Brasilonema octagenarum UFV-OR1</name>
    <dbReference type="NCBI Taxonomy" id="417115"/>
    <lineage>
        <taxon>Bacteria</taxon>
        <taxon>Bacillati</taxon>
        <taxon>Cyanobacteriota</taxon>
        <taxon>Cyanophyceae</taxon>
        <taxon>Nostocales</taxon>
        <taxon>Scytonemataceae</taxon>
        <taxon>Brasilonema</taxon>
        <taxon>Octagenarum group</taxon>
    </lineage>
</organism>
<keyword evidence="3" id="KW-1185">Reference proteome</keyword>
<feature type="domain" description="N-acetyltransferase" evidence="1">
    <location>
        <begin position="1"/>
        <end position="141"/>
    </location>
</feature>
<dbReference type="Proteomes" id="UP000762253">
    <property type="component" value="Unassembled WGS sequence"/>
</dbReference>
<reference evidence="2 3" key="1">
    <citation type="submission" date="2018-06" db="EMBL/GenBank/DDBJ databases">
        <title>Comparative genomics of Brasilonema spp. strains.</title>
        <authorList>
            <person name="Alvarenga D.O."/>
            <person name="Fiore M.F."/>
            <person name="Varani A.M."/>
        </authorList>
    </citation>
    <scope>NUCLEOTIDE SEQUENCE [LARGE SCALE GENOMIC DNA]</scope>
    <source>
        <strain evidence="2 3">UFV-OR1</strain>
    </source>
</reference>
<name>A0ABX1M947_9CYAN</name>
<evidence type="ECO:0000259" key="1">
    <source>
        <dbReference type="PROSITE" id="PS51186"/>
    </source>
</evidence>
<comment type="caution">
    <text evidence="2">The sequence shown here is derived from an EMBL/GenBank/DDBJ whole genome shotgun (WGS) entry which is preliminary data.</text>
</comment>
<evidence type="ECO:0000313" key="2">
    <source>
        <dbReference type="EMBL" id="NMF65092.1"/>
    </source>
</evidence>
<sequence>MSEFKITCENSSSPSDLKFLQEKVSEYNFSQIGQYEYKPLTVFMRDQDNQIIGGIDGMTGLGWLHIASLWVTDDIRGSGYGKKLITAIEEEAISRGCHSAYVFTYDFQALPFYEKVGYSIYGQLDDFPVNHTRYFLKKKLNQ</sequence>
<dbReference type="Pfam" id="PF00583">
    <property type="entry name" value="Acetyltransf_1"/>
    <property type="match status" value="1"/>
</dbReference>
<dbReference type="PROSITE" id="PS51186">
    <property type="entry name" value="GNAT"/>
    <property type="match status" value="1"/>
</dbReference>
<dbReference type="InterPro" id="IPR016181">
    <property type="entry name" value="Acyl_CoA_acyltransferase"/>
</dbReference>
<dbReference type="RefSeq" id="WP_169266672.1">
    <property type="nucleotide sequence ID" value="NZ_QMEC01000088.1"/>
</dbReference>
<dbReference type="Gene3D" id="3.40.630.30">
    <property type="match status" value="1"/>
</dbReference>
<dbReference type="InterPro" id="IPR000182">
    <property type="entry name" value="GNAT_dom"/>
</dbReference>
<dbReference type="SUPFAM" id="SSF55729">
    <property type="entry name" value="Acyl-CoA N-acyltransferases (Nat)"/>
    <property type="match status" value="1"/>
</dbReference>
<dbReference type="EMBL" id="QMEC01000088">
    <property type="protein sequence ID" value="NMF65092.1"/>
    <property type="molecule type" value="Genomic_DNA"/>
</dbReference>
<gene>
    <name evidence="2" type="ORF">DP115_20880</name>
</gene>